<accession>A0ACB8UMG4</accession>
<organism evidence="1">
    <name type="scientific">Ophidiomyces ophidiicola</name>
    <dbReference type="NCBI Taxonomy" id="1387563"/>
    <lineage>
        <taxon>Eukaryota</taxon>
        <taxon>Fungi</taxon>
        <taxon>Dikarya</taxon>
        <taxon>Ascomycota</taxon>
        <taxon>Pezizomycotina</taxon>
        <taxon>Eurotiomycetes</taxon>
        <taxon>Eurotiomycetidae</taxon>
        <taxon>Onygenales</taxon>
        <taxon>Onygenaceae</taxon>
        <taxon>Ophidiomyces</taxon>
    </lineage>
</organism>
<name>A0ACB8UMG4_9EURO</name>
<reference evidence="1" key="1">
    <citation type="journal article" date="2022" name="bioRxiv">
        <title>Population genetic analysis of Ophidiomyces ophidiicola, the causative agent of snake fungal disease, indicates recent introductions to the USA.</title>
        <authorList>
            <person name="Ladner J.T."/>
            <person name="Palmer J.M."/>
            <person name="Ettinger C.L."/>
            <person name="Stajich J.E."/>
            <person name="Farrell T.M."/>
            <person name="Glorioso B.M."/>
            <person name="Lawson B."/>
            <person name="Price S.J."/>
            <person name="Stengle A.G."/>
            <person name="Grear D.A."/>
            <person name="Lorch J.M."/>
        </authorList>
    </citation>
    <scope>NUCLEOTIDE SEQUENCE</scope>
    <source>
        <strain evidence="1">NWHC 24266-5</strain>
    </source>
</reference>
<comment type="caution">
    <text evidence="1">The sequence shown here is derived from an EMBL/GenBank/DDBJ whole genome shotgun (WGS) entry which is preliminary data.</text>
</comment>
<dbReference type="EMBL" id="JALBCA010000181">
    <property type="protein sequence ID" value="KAI2381740.1"/>
    <property type="molecule type" value="Genomic_DNA"/>
</dbReference>
<gene>
    <name evidence="1" type="ORF">LOY88_006634</name>
</gene>
<protein>
    <submittedName>
        <fullName evidence="1">Uncharacterized protein</fullName>
    </submittedName>
</protein>
<evidence type="ECO:0000313" key="1">
    <source>
        <dbReference type="EMBL" id="KAI2381740.1"/>
    </source>
</evidence>
<proteinExistence type="predicted"/>
<sequence length="448" mass="50034">MWFLQSLVLVEHIGTYTMARHEHEMAEVAHSVIVTLARRNNLLTESCRPESGSRQSLDMKWRDWAQRESIIRIAYTIFSNDVQYSVFFSHHALLSVGMMKLPLPSPPAVWEATSAMEWETQLRQLKKSTRSRYYSLDSAVESIMSMKDPDHKREFMQCFNVSNPLSIHLLIHGIAAAISDTQYRSVASSATSATLSLKMADFDEALRHWRYCYDKLPETGQQSRVSWCSQVMYHFSAVLLRNSLSDIQMAAGSAYSSGRAVTPQCAQAAYSRLVSTDPVSHDSYLHGLQVVCLCLQDSESAPPSSSGPSSITLPSSTPRPLWQTYGAFLGLLVLWTRALGLEQKETAKTESSTALTALSSNSVPVAGMSALSNMYQREVARAKTSREEVQTLKSELRQLIGIVCRRLTARPWEISHEAARILTSMGEREALEQNSLSPGDEPRTNTEA</sequence>